<dbReference type="SUPFAM" id="SSF49344">
    <property type="entry name" value="CBD9-like"/>
    <property type="match status" value="1"/>
</dbReference>
<dbReference type="EMBL" id="AP027742">
    <property type="protein sequence ID" value="BDZ76558.1"/>
    <property type="molecule type" value="Genomic_DNA"/>
</dbReference>
<gene>
    <name evidence="2" type="ORF">Lac1_07410</name>
</gene>
<dbReference type="Pfam" id="PF16011">
    <property type="entry name" value="CBM9_2"/>
    <property type="match status" value="1"/>
</dbReference>
<dbReference type="InterPro" id="IPR010502">
    <property type="entry name" value="Carb-bd_dom_fam9"/>
</dbReference>
<name>A0ABN6YTS7_9FIRM</name>
<dbReference type="Proteomes" id="UP001305815">
    <property type="component" value="Chromosome"/>
</dbReference>
<dbReference type="Gene3D" id="2.60.40.1190">
    <property type="match status" value="1"/>
</dbReference>
<feature type="domain" description="Carbohydrate-binding" evidence="1">
    <location>
        <begin position="14"/>
        <end position="193"/>
    </location>
</feature>
<evidence type="ECO:0000259" key="1">
    <source>
        <dbReference type="Pfam" id="PF16011"/>
    </source>
</evidence>
<sequence>MMKIKILKNKDELNNLAPLEITHLLWGTKSIPRTYFYIGFIPEDGFYVRMVCEEKDPLRTYTEDFDPVYRDSAMEAFFQFIPEQEVYLNFEVNANGALLAAYGPSRVYRSYFSKEDMAMFQCRTEIEEDRWTASIRIPLSVLEHIYGALSFKAGDTISCNFYKISETKDVEHYAAYAPILSSTPSFHLPEYFASAILE</sequence>
<reference evidence="3" key="1">
    <citation type="journal article" date="2023" name="Int. J. Syst. Evol. Microbiol.">
        <title>Claveliimonas bilis gen. nov., sp. nov., deoxycholic acid-producing bacteria isolated from human faeces, and reclassification of Sellimonas monacensis Zenner et al. 2021 as Claveliimonas monacensis comb. nov.</title>
        <authorList>
            <person name="Hisatomi A."/>
            <person name="Kastawa N.W.E.P.G."/>
            <person name="Song I."/>
            <person name="Ohkuma M."/>
            <person name="Fukiya S."/>
            <person name="Sakamoto M."/>
        </authorList>
    </citation>
    <scope>NUCLEOTIDE SEQUENCE [LARGE SCALE GENOMIC DNA]</scope>
    <source>
        <strain evidence="3">12BBH14</strain>
    </source>
</reference>
<keyword evidence="3" id="KW-1185">Reference proteome</keyword>
<proteinExistence type="predicted"/>
<organism evidence="2 3">
    <name type="scientific">Claveliimonas bilis</name>
    <dbReference type="NCBI Taxonomy" id="3028070"/>
    <lineage>
        <taxon>Bacteria</taxon>
        <taxon>Bacillati</taxon>
        <taxon>Bacillota</taxon>
        <taxon>Clostridia</taxon>
        <taxon>Lachnospirales</taxon>
        <taxon>Lachnospiraceae</taxon>
        <taxon>Claveliimonas</taxon>
    </lineage>
</organism>
<evidence type="ECO:0000313" key="2">
    <source>
        <dbReference type="EMBL" id="BDZ76558.1"/>
    </source>
</evidence>
<dbReference type="CDD" id="cd09620">
    <property type="entry name" value="CBM9_like_3"/>
    <property type="match status" value="1"/>
</dbReference>
<accession>A0ABN6YTS7</accession>
<dbReference type="RefSeq" id="WP_316266258.1">
    <property type="nucleotide sequence ID" value="NZ_AP027742.1"/>
</dbReference>
<protein>
    <recommendedName>
        <fullName evidence="1">Carbohydrate-binding domain-containing protein</fullName>
    </recommendedName>
</protein>
<evidence type="ECO:0000313" key="3">
    <source>
        <dbReference type="Proteomes" id="UP001305815"/>
    </source>
</evidence>